<evidence type="ECO:0000259" key="2">
    <source>
        <dbReference type="Pfam" id="PF19780"/>
    </source>
</evidence>
<reference evidence="3" key="2">
    <citation type="submission" date="2023-01" db="EMBL/GenBank/DDBJ databases">
        <title>Draft genome sequence of Algimonas porphyrae strain NBRC 108216.</title>
        <authorList>
            <person name="Sun Q."/>
            <person name="Mori K."/>
        </authorList>
    </citation>
    <scope>NUCLEOTIDE SEQUENCE</scope>
    <source>
        <strain evidence="3">NBRC 108216</strain>
    </source>
</reference>
<accession>A0ABQ5V0D4</accession>
<reference evidence="3" key="1">
    <citation type="journal article" date="2014" name="Int. J. Syst. Evol. Microbiol.">
        <title>Complete genome of a new Firmicutes species belonging to the dominant human colonic microbiota ('Ruminococcus bicirculans') reveals two chromosomes and a selective capacity to utilize plant glucans.</title>
        <authorList>
            <consortium name="NISC Comparative Sequencing Program"/>
            <person name="Wegmann U."/>
            <person name="Louis P."/>
            <person name="Goesmann A."/>
            <person name="Henrissat B."/>
            <person name="Duncan S.H."/>
            <person name="Flint H.J."/>
        </authorList>
    </citation>
    <scope>NUCLEOTIDE SEQUENCE</scope>
    <source>
        <strain evidence="3">NBRC 108216</strain>
    </source>
</reference>
<feature type="chain" id="PRO_5045630755" description="DUF6265 domain-containing protein" evidence="1">
    <location>
        <begin position="21"/>
        <end position="170"/>
    </location>
</feature>
<dbReference type="Pfam" id="PF19780">
    <property type="entry name" value="DUF6265"/>
    <property type="match status" value="1"/>
</dbReference>
<evidence type="ECO:0000313" key="4">
    <source>
        <dbReference type="Proteomes" id="UP001161390"/>
    </source>
</evidence>
<organism evidence="3 4">
    <name type="scientific">Algimonas porphyrae</name>
    <dbReference type="NCBI Taxonomy" id="1128113"/>
    <lineage>
        <taxon>Bacteria</taxon>
        <taxon>Pseudomonadati</taxon>
        <taxon>Pseudomonadota</taxon>
        <taxon>Alphaproteobacteria</taxon>
        <taxon>Maricaulales</taxon>
        <taxon>Robiginitomaculaceae</taxon>
        <taxon>Algimonas</taxon>
    </lineage>
</organism>
<keyword evidence="4" id="KW-1185">Reference proteome</keyword>
<proteinExistence type="predicted"/>
<gene>
    <name evidence="3" type="ORF">GCM10007854_19590</name>
</gene>
<dbReference type="InterPro" id="IPR046232">
    <property type="entry name" value="DUF6265"/>
</dbReference>
<keyword evidence="1" id="KW-0732">Signal</keyword>
<feature type="domain" description="DUF6265" evidence="2">
    <location>
        <begin position="32"/>
        <end position="134"/>
    </location>
</feature>
<dbReference type="EMBL" id="BSNJ01000004">
    <property type="protein sequence ID" value="GLQ21004.1"/>
    <property type="molecule type" value="Genomic_DNA"/>
</dbReference>
<sequence length="170" mass="18969">MLRFLLLGLSLSSLAGTALAQDVDWRNITPRLEGCWHGTGMGGVVSECWLVADNGRADGMFLMRQKDAPTFAEIITIDAFDDGVEMRLKHVNADMTGWEEKDKYTRFRFLSAEADRLNFKGLSLIFVGDDRLETELMMTFGDGEPRMVPFSFTRTATVNPPAAPPEKEAD</sequence>
<protein>
    <recommendedName>
        <fullName evidence="2">DUF6265 domain-containing protein</fullName>
    </recommendedName>
</protein>
<evidence type="ECO:0000256" key="1">
    <source>
        <dbReference type="SAM" id="SignalP"/>
    </source>
</evidence>
<feature type="signal peptide" evidence="1">
    <location>
        <begin position="1"/>
        <end position="20"/>
    </location>
</feature>
<comment type="caution">
    <text evidence="3">The sequence shown here is derived from an EMBL/GenBank/DDBJ whole genome shotgun (WGS) entry which is preliminary data.</text>
</comment>
<dbReference type="RefSeq" id="WP_284372124.1">
    <property type="nucleotide sequence ID" value="NZ_BSNJ01000004.1"/>
</dbReference>
<dbReference type="Proteomes" id="UP001161390">
    <property type="component" value="Unassembled WGS sequence"/>
</dbReference>
<evidence type="ECO:0000313" key="3">
    <source>
        <dbReference type="EMBL" id="GLQ21004.1"/>
    </source>
</evidence>
<name>A0ABQ5V0D4_9PROT</name>